<evidence type="ECO:0000313" key="1">
    <source>
        <dbReference type="EMBL" id="ETV83942.1"/>
    </source>
</evidence>
<name>W4GW81_APHAT</name>
<dbReference type="RefSeq" id="XP_009827372.1">
    <property type="nucleotide sequence ID" value="XM_009829070.1"/>
</dbReference>
<sequence length="255" mass="28149">MDATANAAGVCARQSAKLEELMNYLQFAALDIPSRFRGRVVFSFLNASRDVVCVRTVDTTSRVRVYASRPSPETSTVDVALTICDFLLMYSGELTAAEIAGLCMSGKVQLRWTAYGSLKSFADSFDFSVEKWAAFYAHFGLDPDYVDQIQCHLPCCAAPPPLTDEQIDANWNMVCDSMLIPAACQGLDWQLVTSMEVSLVPQSPPPPVTSSPSSSDVPWYERLHLVQVQDTVKRKMVNLKEYAEKLLVESLDAVA</sequence>
<dbReference type="AlphaFoldDB" id="W4GW81"/>
<protein>
    <submittedName>
        <fullName evidence="1">Uncharacterized protein</fullName>
    </submittedName>
</protein>
<dbReference type="EMBL" id="KI913120">
    <property type="protein sequence ID" value="ETV83942.1"/>
    <property type="molecule type" value="Genomic_DNA"/>
</dbReference>
<accession>W4GW81</accession>
<dbReference type="OrthoDB" id="58761at2759"/>
<dbReference type="GeneID" id="20806517"/>
<reference evidence="1" key="1">
    <citation type="submission" date="2013-12" db="EMBL/GenBank/DDBJ databases">
        <title>The Genome Sequence of Aphanomyces astaci APO3.</title>
        <authorList>
            <consortium name="The Broad Institute Genomics Platform"/>
            <person name="Russ C."/>
            <person name="Tyler B."/>
            <person name="van West P."/>
            <person name="Dieguez-Uribeondo J."/>
            <person name="Young S.K."/>
            <person name="Zeng Q."/>
            <person name="Gargeya S."/>
            <person name="Fitzgerald M."/>
            <person name="Abouelleil A."/>
            <person name="Alvarado L."/>
            <person name="Chapman S.B."/>
            <person name="Gainer-Dewar J."/>
            <person name="Goldberg J."/>
            <person name="Griggs A."/>
            <person name="Gujja S."/>
            <person name="Hansen M."/>
            <person name="Howarth C."/>
            <person name="Imamovic A."/>
            <person name="Ireland A."/>
            <person name="Larimer J."/>
            <person name="McCowan C."/>
            <person name="Murphy C."/>
            <person name="Pearson M."/>
            <person name="Poon T.W."/>
            <person name="Priest M."/>
            <person name="Roberts A."/>
            <person name="Saif S."/>
            <person name="Shea T."/>
            <person name="Sykes S."/>
            <person name="Wortman J."/>
            <person name="Nusbaum C."/>
            <person name="Birren B."/>
        </authorList>
    </citation>
    <scope>NUCLEOTIDE SEQUENCE [LARGE SCALE GENOMIC DNA]</scope>
    <source>
        <strain evidence="1">APO3</strain>
    </source>
</reference>
<gene>
    <name evidence="1" type="ORF">H257_04521</name>
</gene>
<organism evidence="1">
    <name type="scientific">Aphanomyces astaci</name>
    <name type="common">Crayfish plague agent</name>
    <dbReference type="NCBI Taxonomy" id="112090"/>
    <lineage>
        <taxon>Eukaryota</taxon>
        <taxon>Sar</taxon>
        <taxon>Stramenopiles</taxon>
        <taxon>Oomycota</taxon>
        <taxon>Saprolegniomycetes</taxon>
        <taxon>Saprolegniales</taxon>
        <taxon>Verrucalvaceae</taxon>
        <taxon>Aphanomyces</taxon>
    </lineage>
</organism>
<proteinExistence type="predicted"/>
<dbReference type="VEuPathDB" id="FungiDB:H257_04521"/>
<dbReference type="STRING" id="112090.W4GW81"/>